<gene>
    <name evidence="1" type="ORF">LCGC14_2038200</name>
</gene>
<dbReference type="EMBL" id="LAZR01023848">
    <property type="protein sequence ID" value="KKL77107.1"/>
    <property type="molecule type" value="Genomic_DNA"/>
</dbReference>
<evidence type="ECO:0000313" key="1">
    <source>
        <dbReference type="EMBL" id="KKL77107.1"/>
    </source>
</evidence>
<dbReference type="SUPFAM" id="SSF55785">
    <property type="entry name" value="PYP-like sensor domain (PAS domain)"/>
    <property type="match status" value="1"/>
</dbReference>
<dbReference type="Gene3D" id="3.30.450.20">
    <property type="entry name" value="PAS domain"/>
    <property type="match status" value="1"/>
</dbReference>
<accession>A0A0F9HPQ9</accession>
<proteinExistence type="predicted"/>
<name>A0A0F9HPQ9_9ZZZZ</name>
<sequence length="145" mass="15745">MSRIEWPGSNAELVSQLAEQRSRYEQLVNNITDLFMLIDSDGTISFCNGRNNFCPGEPPCPKQGGKLTDCVAESDCRVVTDAVAELLAEFKKNRDATIEAFEQADEALLKVEIRSAGGIPGPLSTVIYYVTVVHVAGHVNDIVGS</sequence>
<dbReference type="InterPro" id="IPR035965">
    <property type="entry name" value="PAS-like_dom_sf"/>
</dbReference>
<protein>
    <recommendedName>
        <fullName evidence="2">DinB-like domain-containing protein</fullName>
    </recommendedName>
</protein>
<comment type="caution">
    <text evidence="1">The sequence shown here is derived from an EMBL/GenBank/DDBJ whole genome shotgun (WGS) entry which is preliminary data.</text>
</comment>
<organism evidence="1">
    <name type="scientific">marine sediment metagenome</name>
    <dbReference type="NCBI Taxonomy" id="412755"/>
    <lineage>
        <taxon>unclassified sequences</taxon>
        <taxon>metagenomes</taxon>
        <taxon>ecological metagenomes</taxon>
    </lineage>
</organism>
<dbReference type="AlphaFoldDB" id="A0A0F9HPQ9"/>
<evidence type="ECO:0008006" key="2">
    <source>
        <dbReference type="Google" id="ProtNLM"/>
    </source>
</evidence>
<reference evidence="1" key="1">
    <citation type="journal article" date="2015" name="Nature">
        <title>Complex archaea that bridge the gap between prokaryotes and eukaryotes.</title>
        <authorList>
            <person name="Spang A."/>
            <person name="Saw J.H."/>
            <person name="Jorgensen S.L."/>
            <person name="Zaremba-Niedzwiedzka K."/>
            <person name="Martijn J."/>
            <person name="Lind A.E."/>
            <person name="van Eijk R."/>
            <person name="Schleper C."/>
            <person name="Guy L."/>
            <person name="Ettema T.J."/>
        </authorList>
    </citation>
    <scope>NUCLEOTIDE SEQUENCE</scope>
</reference>